<dbReference type="Pfam" id="PF08240">
    <property type="entry name" value="ADH_N"/>
    <property type="match status" value="1"/>
</dbReference>
<dbReference type="Gene3D" id="3.40.50.720">
    <property type="entry name" value="NAD(P)-binding Rossmann-like Domain"/>
    <property type="match status" value="1"/>
</dbReference>
<dbReference type="SUPFAM" id="SSF50129">
    <property type="entry name" value="GroES-like"/>
    <property type="match status" value="1"/>
</dbReference>
<dbReference type="InterPro" id="IPR013154">
    <property type="entry name" value="ADH-like_N"/>
</dbReference>
<evidence type="ECO:0000313" key="5">
    <source>
        <dbReference type="Proteomes" id="UP000758603"/>
    </source>
</evidence>
<dbReference type="OrthoDB" id="48317at2759"/>
<dbReference type="CDD" id="cd08249">
    <property type="entry name" value="enoyl_reductase_like"/>
    <property type="match status" value="1"/>
</dbReference>
<dbReference type="RefSeq" id="XP_045962263.1">
    <property type="nucleotide sequence ID" value="XM_046102207.1"/>
</dbReference>
<proteinExistence type="inferred from homology"/>
<dbReference type="InterPro" id="IPR047122">
    <property type="entry name" value="Trans-enoyl_RdTase-like"/>
</dbReference>
<feature type="domain" description="Enoyl reductase (ER)" evidence="3">
    <location>
        <begin position="16"/>
        <end position="349"/>
    </location>
</feature>
<evidence type="ECO:0000256" key="2">
    <source>
        <dbReference type="ARBA" id="ARBA00023002"/>
    </source>
</evidence>
<sequence length="351" mass="37193">MASIESNRAAWLVSERADPLQVSSGPDQTKAEENEVIIRVAAIAINPSEPHIQAIGISFLQLKFPHVLGSDIAGTVVKVGSNVSLFQPGDRVIGHCLGLMHGGARHGGFQEFAACLQTTVAKIPESLPFAHAAVLPLSISTSATALYEHLQLRQPTVEPTKTGKDVVLIWGGATSIGSSAIQMAVASGYKVITTASAKNHEYVKSLVVTGKEDVTVLDYADADISRKIIAHIKDHGLDFSGVYDCVSKETTVRVCVEVAGTFGGHLVSTVLPGVTSPREDVELRLVWATSAGMVADGGQLIWKNFVTPALENGTLKAKPEPQIVGEGLEKIQEAMNLYKKGVSATKLVVTL</sequence>
<evidence type="ECO:0000259" key="3">
    <source>
        <dbReference type="SMART" id="SM00829"/>
    </source>
</evidence>
<dbReference type="SMART" id="SM00829">
    <property type="entry name" value="PKS_ER"/>
    <property type="match status" value="1"/>
</dbReference>
<comment type="similarity">
    <text evidence="1">Belongs to the zinc-containing alcohol dehydrogenase family.</text>
</comment>
<dbReference type="SUPFAM" id="SSF51735">
    <property type="entry name" value="NAD(P)-binding Rossmann-fold domains"/>
    <property type="match status" value="1"/>
</dbReference>
<gene>
    <name evidence="4" type="ORF">BKA67DRAFT_556986</name>
</gene>
<dbReference type="AlphaFoldDB" id="A0A9P8UTQ1"/>
<dbReference type="GeneID" id="70131099"/>
<reference evidence="4" key="1">
    <citation type="journal article" date="2021" name="Nat. Commun.">
        <title>Genetic determinants of endophytism in the Arabidopsis root mycobiome.</title>
        <authorList>
            <person name="Mesny F."/>
            <person name="Miyauchi S."/>
            <person name="Thiergart T."/>
            <person name="Pickel B."/>
            <person name="Atanasova L."/>
            <person name="Karlsson M."/>
            <person name="Huettel B."/>
            <person name="Barry K.W."/>
            <person name="Haridas S."/>
            <person name="Chen C."/>
            <person name="Bauer D."/>
            <person name="Andreopoulos W."/>
            <person name="Pangilinan J."/>
            <person name="LaButti K."/>
            <person name="Riley R."/>
            <person name="Lipzen A."/>
            <person name="Clum A."/>
            <person name="Drula E."/>
            <person name="Henrissat B."/>
            <person name="Kohler A."/>
            <person name="Grigoriev I.V."/>
            <person name="Martin F.M."/>
            <person name="Hacquard S."/>
        </authorList>
    </citation>
    <scope>NUCLEOTIDE SEQUENCE</scope>
    <source>
        <strain evidence="4">MPI-SDFR-AT-0073</strain>
    </source>
</reference>
<protein>
    <submittedName>
        <fullName evidence="4">Chaperonin 10-like protein</fullName>
    </submittedName>
</protein>
<dbReference type="EMBL" id="JAGPXC010000002">
    <property type="protein sequence ID" value="KAH6658029.1"/>
    <property type="molecule type" value="Genomic_DNA"/>
</dbReference>
<dbReference type="GO" id="GO:0016651">
    <property type="term" value="F:oxidoreductase activity, acting on NAD(P)H"/>
    <property type="evidence" value="ECO:0007669"/>
    <property type="project" value="InterPro"/>
</dbReference>
<accession>A0A9P8UTQ1</accession>
<dbReference type="PANTHER" id="PTHR45348:SF2">
    <property type="entry name" value="ZINC-TYPE ALCOHOL DEHYDROGENASE-LIKE PROTEIN C2E1P3.01"/>
    <property type="match status" value="1"/>
</dbReference>
<organism evidence="4 5">
    <name type="scientific">Truncatella angustata</name>
    <dbReference type="NCBI Taxonomy" id="152316"/>
    <lineage>
        <taxon>Eukaryota</taxon>
        <taxon>Fungi</taxon>
        <taxon>Dikarya</taxon>
        <taxon>Ascomycota</taxon>
        <taxon>Pezizomycotina</taxon>
        <taxon>Sordariomycetes</taxon>
        <taxon>Xylariomycetidae</taxon>
        <taxon>Amphisphaeriales</taxon>
        <taxon>Sporocadaceae</taxon>
        <taxon>Truncatella</taxon>
    </lineage>
</organism>
<dbReference type="InterPro" id="IPR036291">
    <property type="entry name" value="NAD(P)-bd_dom_sf"/>
</dbReference>
<keyword evidence="2" id="KW-0560">Oxidoreductase</keyword>
<comment type="caution">
    <text evidence="4">The sequence shown here is derived from an EMBL/GenBank/DDBJ whole genome shotgun (WGS) entry which is preliminary data.</text>
</comment>
<evidence type="ECO:0000313" key="4">
    <source>
        <dbReference type="EMBL" id="KAH6658029.1"/>
    </source>
</evidence>
<dbReference type="InterPro" id="IPR011032">
    <property type="entry name" value="GroES-like_sf"/>
</dbReference>
<dbReference type="InterPro" id="IPR020843">
    <property type="entry name" value="ER"/>
</dbReference>
<name>A0A9P8UTQ1_9PEZI</name>
<dbReference type="Proteomes" id="UP000758603">
    <property type="component" value="Unassembled WGS sequence"/>
</dbReference>
<dbReference type="PANTHER" id="PTHR45348">
    <property type="entry name" value="HYPOTHETICAL OXIDOREDUCTASE (EUROFUNG)"/>
    <property type="match status" value="1"/>
</dbReference>
<evidence type="ECO:0000256" key="1">
    <source>
        <dbReference type="ARBA" id="ARBA00008072"/>
    </source>
</evidence>
<keyword evidence="5" id="KW-1185">Reference proteome</keyword>
<dbReference type="Gene3D" id="3.90.180.10">
    <property type="entry name" value="Medium-chain alcohol dehydrogenases, catalytic domain"/>
    <property type="match status" value="1"/>
</dbReference>